<dbReference type="GeneID" id="97611441"/>
<dbReference type="AlphaFoldDB" id="A0A2V2N6Z0"/>
<evidence type="ECO:0000313" key="1">
    <source>
        <dbReference type="EMBL" id="PWR75832.1"/>
    </source>
</evidence>
<dbReference type="Proteomes" id="UP000245934">
    <property type="component" value="Unassembled WGS sequence"/>
</dbReference>
<organism evidence="1 2">
    <name type="scientific">Methanospirillum stamsii</name>
    <dbReference type="NCBI Taxonomy" id="1277351"/>
    <lineage>
        <taxon>Archaea</taxon>
        <taxon>Methanobacteriati</taxon>
        <taxon>Methanobacteriota</taxon>
        <taxon>Stenosarchaea group</taxon>
        <taxon>Methanomicrobia</taxon>
        <taxon>Methanomicrobiales</taxon>
        <taxon>Methanospirillaceae</taxon>
        <taxon>Methanospirillum</taxon>
    </lineage>
</organism>
<gene>
    <name evidence="1" type="ORF">DLD82_01830</name>
</gene>
<sequence>MAIIKAKIIDSRHLELSEDILSSSDEVYLKIVEKKTINSIRGGWGLDVDSAEFVENLRKSTPIEPL</sequence>
<dbReference type="RefSeq" id="WP_109939410.1">
    <property type="nucleotide sequence ID" value="NZ_CP176366.1"/>
</dbReference>
<accession>A0A2V2N6Z0</accession>
<keyword evidence="2" id="KW-1185">Reference proteome</keyword>
<dbReference type="OrthoDB" id="130759at2157"/>
<comment type="caution">
    <text evidence="1">The sequence shown here is derived from an EMBL/GenBank/DDBJ whole genome shotgun (WGS) entry which is preliminary data.</text>
</comment>
<name>A0A2V2N6Z0_9EURY</name>
<protein>
    <submittedName>
        <fullName evidence="1">Uncharacterized protein</fullName>
    </submittedName>
</protein>
<proteinExistence type="predicted"/>
<evidence type="ECO:0000313" key="2">
    <source>
        <dbReference type="Proteomes" id="UP000245934"/>
    </source>
</evidence>
<reference evidence="1 2" key="1">
    <citation type="submission" date="2018-05" db="EMBL/GenBank/DDBJ databases">
        <title>Draft genome of Methanospirillum stamsii Pt1.</title>
        <authorList>
            <person name="Dueholm M.S."/>
            <person name="Nielsen P.H."/>
            <person name="Bakmann L.F."/>
            <person name="Otzen D.E."/>
        </authorList>
    </citation>
    <scope>NUCLEOTIDE SEQUENCE [LARGE SCALE GENOMIC DNA]</scope>
    <source>
        <strain evidence="1 2">Pt1</strain>
    </source>
</reference>
<dbReference type="EMBL" id="QGMZ01000006">
    <property type="protein sequence ID" value="PWR75832.1"/>
    <property type="molecule type" value="Genomic_DNA"/>
</dbReference>